<evidence type="ECO:0000313" key="6">
    <source>
        <dbReference type="EMBL" id="KAG7366754.1"/>
    </source>
</evidence>
<reference evidence="6" key="1">
    <citation type="journal article" date="2021" name="Sci. Rep.">
        <title>Diploid genomic architecture of Nitzschia inconspicua, an elite biomass production diatom.</title>
        <authorList>
            <person name="Oliver A."/>
            <person name="Podell S."/>
            <person name="Pinowska A."/>
            <person name="Traller J.C."/>
            <person name="Smith S.R."/>
            <person name="McClure R."/>
            <person name="Beliaev A."/>
            <person name="Bohutskyi P."/>
            <person name="Hill E.A."/>
            <person name="Rabines A."/>
            <person name="Zheng H."/>
            <person name="Allen L.Z."/>
            <person name="Kuo A."/>
            <person name="Grigoriev I.V."/>
            <person name="Allen A.E."/>
            <person name="Hazlebeck D."/>
            <person name="Allen E.E."/>
        </authorList>
    </citation>
    <scope>NUCLEOTIDE SEQUENCE</scope>
    <source>
        <strain evidence="6">Hildebrandi</strain>
    </source>
</reference>
<dbReference type="PANTHER" id="PTHR12901:SF10">
    <property type="entry name" value="COENZYME Q-BINDING PROTEIN COQ10, MITOCHONDRIAL"/>
    <property type="match status" value="1"/>
</dbReference>
<dbReference type="Proteomes" id="UP000693970">
    <property type="component" value="Unassembled WGS sequence"/>
</dbReference>
<dbReference type="AlphaFoldDB" id="A0A9K3LQK0"/>
<dbReference type="EMBL" id="JAGRRH010000007">
    <property type="protein sequence ID" value="KAG7366754.1"/>
    <property type="molecule type" value="Genomic_DNA"/>
</dbReference>
<dbReference type="GO" id="GO:0045333">
    <property type="term" value="P:cellular respiration"/>
    <property type="evidence" value="ECO:0007669"/>
    <property type="project" value="InterPro"/>
</dbReference>
<dbReference type="InterPro" id="IPR044996">
    <property type="entry name" value="COQ10-like"/>
</dbReference>
<name>A0A9K3LQK0_9STRA</name>
<dbReference type="GO" id="GO:0005739">
    <property type="term" value="C:mitochondrion"/>
    <property type="evidence" value="ECO:0007669"/>
    <property type="project" value="TreeGrafter"/>
</dbReference>
<evidence type="ECO:0000256" key="2">
    <source>
        <dbReference type="ARBA" id="ARBA00011814"/>
    </source>
</evidence>
<dbReference type="PANTHER" id="PTHR12901">
    <property type="entry name" value="SPERM PROTEIN HOMOLOG"/>
    <property type="match status" value="1"/>
</dbReference>
<feature type="compositionally biased region" description="Basic and acidic residues" evidence="4">
    <location>
        <begin position="140"/>
        <end position="150"/>
    </location>
</feature>
<feature type="region of interest" description="Disordered" evidence="4">
    <location>
        <begin position="140"/>
        <end position="165"/>
    </location>
</feature>
<keyword evidence="7" id="KW-1185">Reference proteome</keyword>
<reference evidence="6" key="2">
    <citation type="submission" date="2021-04" db="EMBL/GenBank/DDBJ databases">
        <authorList>
            <person name="Podell S."/>
        </authorList>
    </citation>
    <scope>NUCLEOTIDE SEQUENCE</scope>
    <source>
        <strain evidence="6">Hildebrandi</strain>
    </source>
</reference>
<dbReference type="Pfam" id="PF03364">
    <property type="entry name" value="Polyketide_cyc"/>
    <property type="match status" value="1"/>
</dbReference>
<evidence type="ECO:0000313" key="7">
    <source>
        <dbReference type="Proteomes" id="UP000693970"/>
    </source>
</evidence>
<evidence type="ECO:0000256" key="1">
    <source>
        <dbReference type="ARBA" id="ARBA00006885"/>
    </source>
</evidence>
<feature type="domain" description="Coenzyme Q-binding protein COQ10 START" evidence="5">
    <location>
        <begin position="34"/>
        <end position="211"/>
    </location>
</feature>
<proteinExistence type="inferred from homology"/>
<comment type="subunit">
    <text evidence="2">Interacts with coenzyme Q.</text>
</comment>
<organism evidence="6 7">
    <name type="scientific">Nitzschia inconspicua</name>
    <dbReference type="NCBI Taxonomy" id="303405"/>
    <lineage>
        <taxon>Eukaryota</taxon>
        <taxon>Sar</taxon>
        <taxon>Stramenopiles</taxon>
        <taxon>Ochrophyta</taxon>
        <taxon>Bacillariophyta</taxon>
        <taxon>Bacillariophyceae</taxon>
        <taxon>Bacillariophycidae</taxon>
        <taxon>Bacillariales</taxon>
        <taxon>Bacillariaceae</taxon>
        <taxon>Nitzschia</taxon>
    </lineage>
</organism>
<gene>
    <name evidence="6" type="ORF">IV203_029424</name>
</gene>
<evidence type="ECO:0000256" key="4">
    <source>
        <dbReference type="SAM" id="MobiDB-lite"/>
    </source>
</evidence>
<dbReference type="GO" id="GO:0048039">
    <property type="term" value="F:ubiquinone binding"/>
    <property type="evidence" value="ECO:0007669"/>
    <property type="project" value="InterPro"/>
</dbReference>
<accession>A0A9K3LQK0</accession>
<evidence type="ECO:0000256" key="3">
    <source>
        <dbReference type="ARBA" id="ARBA00024947"/>
    </source>
</evidence>
<comment type="similarity">
    <text evidence="1">Belongs to the COQ10 family.</text>
</comment>
<dbReference type="OrthoDB" id="292693at2759"/>
<protein>
    <submittedName>
        <fullName evidence="6">Polyketide cyclase / dehydrase and lipid transport domain containing protein</fullName>
    </submittedName>
</protein>
<evidence type="ECO:0000259" key="5">
    <source>
        <dbReference type="Pfam" id="PF03364"/>
    </source>
</evidence>
<comment type="caution">
    <text evidence="6">The sequence shown here is derived from an EMBL/GenBank/DDBJ whole genome shotgun (WGS) entry which is preliminary data.</text>
</comment>
<sequence>MIFSGKSAVASFLKVSPVTKRHGESRILKTHPLHLFRIIQDVDRYHEFLPLCHLSKVYPETIVDNGRQFEAKLRVGKPPLFSEEYISRVTVVPEHLRVCSESISSQGNMFESLKSSWQLRRVDTTTTTTTTTETNIRECDSDENNKHDTVKQSTMNDRASPPILGRENEWKSNISCHVDFQVEMTVTDPVVVGILDTVLLQVAGRQVEAFEKRCEELPWPDELIEQIDGQRRE</sequence>
<dbReference type="InterPro" id="IPR005031">
    <property type="entry name" value="COQ10_START"/>
</dbReference>
<comment type="function">
    <text evidence="3">Required for the function of coenzyme Q in the respiratory chain. May serve as a chaperone or may be involved in the transport of Q6 from its site of synthesis to the catalytic sites of the respiratory complexes.</text>
</comment>